<sequence>MVSETHNDSAIHTTAKDLLSYNDTTLSESDSTDNSLEFPKYTRYAVVASCFVFQVLSCGLQISWGVQQEYLAANVYKGEPGKIKMLSYIGTLMYFGIYFWGMLAGWLAEVWSYRKLCFVGIVIMALGQLLASFCKEPWQLCLTEGVIFGLGTGLVFSPTTTASARWFTQRRGLATGIAVSGVGIGGLIIAPLTEFLLRRTGVEWSLRISAIYIMVLGSIACYFVRVPFQDKTRTLRNFDWRAFGDRRFAANAGIVFFVAAAYITPYAFLPEFWVSKGMSSQTASVLIAVANVSSSVSRLIIGFSADYIGVLNALVLNLLGASLSCLVLWPFATGVGMGVVTSIFYGFSTGGYWALAPLVAAKLCGVDRLASVSGVISTVAAVGVWMGSPVADAMLGEPHHSSYFVAVSTYTGGLWLAAFFLALFSRTLYSKKVLSKV</sequence>
<protein>
    <submittedName>
        <fullName evidence="1">Uncharacterized protein</fullName>
    </submittedName>
</protein>
<dbReference type="EMBL" id="JANBVB010000243">
    <property type="protein sequence ID" value="KAJ2895926.1"/>
    <property type="molecule type" value="Genomic_DNA"/>
</dbReference>
<gene>
    <name evidence="1" type="ORF">IWW38_002170</name>
</gene>
<organism evidence="1 2">
    <name type="scientific">Coemansia aciculifera</name>
    <dbReference type="NCBI Taxonomy" id="417176"/>
    <lineage>
        <taxon>Eukaryota</taxon>
        <taxon>Fungi</taxon>
        <taxon>Fungi incertae sedis</taxon>
        <taxon>Zoopagomycota</taxon>
        <taxon>Kickxellomycotina</taxon>
        <taxon>Kickxellomycetes</taxon>
        <taxon>Kickxellales</taxon>
        <taxon>Kickxellaceae</taxon>
        <taxon>Coemansia</taxon>
    </lineage>
</organism>
<reference evidence="1" key="1">
    <citation type="submission" date="2022-07" db="EMBL/GenBank/DDBJ databases">
        <title>Phylogenomic reconstructions and comparative analyses of Kickxellomycotina fungi.</title>
        <authorList>
            <person name="Reynolds N.K."/>
            <person name="Stajich J.E."/>
            <person name="Barry K."/>
            <person name="Grigoriev I.V."/>
            <person name="Crous P."/>
            <person name="Smith M.E."/>
        </authorList>
    </citation>
    <scope>NUCLEOTIDE SEQUENCE</scope>
    <source>
        <strain evidence="1">CBS 190363</strain>
    </source>
</reference>
<comment type="caution">
    <text evidence="1">The sequence shown here is derived from an EMBL/GenBank/DDBJ whole genome shotgun (WGS) entry which is preliminary data.</text>
</comment>
<accession>A0ACC1M4B0</accession>
<proteinExistence type="predicted"/>
<keyword evidence="2" id="KW-1185">Reference proteome</keyword>
<evidence type="ECO:0000313" key="2">
    <source>
        <dbReference type="Proteomes" id="UP001139981"/>
    </source>
</evidence>
<evidence type="ECO:0000313" key="1">
    <source>
        <dbReference type="EMBL" id="KAJ2895926.1"/>
    </source>
</evidence>
<dbReference type="Proteomes" id="UP001139981">
    <property type="component" value="Unassembled WGS sequence"/>
</dbReference>
<name>A0ACC1M4B0_9FUNG</name>